<organism evidence="2 3">
    <name type="scientific">Streptacidiphilus alkalitolerans</name>
    <dbReference type="NCBI Taxonomy" id="3342712"/>
    <lineage>
        <taxon>Bacteria</taxon>
        <taxon>Bacillati</taxon>
        <taxon>Actinomycetota</taxon>
        <taxon>Actinomycetes</taxon>
        <taxon>Kitasatosporales</taxon>
        <taxon>Streptomycetaceae</taxon>
        <taxon>Streptacidiphilus</taxon>
    </lineage>
</organism>
<evidence type="ECO:0000256" key="1">
    <source>
        <dbReference type="SAM" id="MobiDB-lite"/>
    </source>
</evidence>
<dbReference type="Proteomes" id="UP001592530">
    <property type="component" value="Unassembled WGS sequence"/>
</dbReference>
<evidence type="ECO:0008006" key="4">
    <source>
        <dbReference type="Google" id="ProtNLM"/>
    </source>
</evidence>
<evidence type="ECO:0000313" key="2">
    <source>
        <dbReference type="EMBL" id="MFC1432248.1"/>
    </source>
</evidence>
<comment type="caution">
    <text evidence="2">The sequence shown here is derived from an EMBL/GenBank/DDBJ whole genome shotgun (WGS) entry which is preliminary data.</text>
</comment>
<feature type="region of interest" description="Disordered" evidence="1">
    <location>
        <begin position="296"/>
        <end position="321"/>
    </location>
</feature>
<proteinExistence type="predicted"/>
<accession>A0ABV6X1S9</accession>
<gene>
    <name evidence="2" type="ORF">ACEZDB_16490</name>
</gene>
<dbReference type="EMBL" id="JBHEZY010000005">
    <property type="protein sequence ID" value="MFC1432248.1"/>
    <property type="molecule type" value="Genomic_DNA"/>
</dbReference>
<evidence type="ECO:0000313" key="3">
    <source>
        <dbReference type="Proteomes" id="UP001592530"/>
    </source>
</evidence>
<sequence>MRVKLRPDAHCAPVSRGVYWTRGGRSFVLSGPPALYALVDDQLDALLNGTSVDAMVAAAGDEAARPVVEHVVRALVAQDVLIDLDAVEGPLPDPETARGHVHLLAYLETHCAEPYRAFAAVRSARLAVVGAGPAAEAVRRGLAANGIPEDPGQPTLAVLVDDCDDPLDLLAAAAELPPGTPVLPVAAGAALALVGPVCADARELRSFQAVLARAADWQRTGSEAPASRPVSAVLAGSLAGHAVLARLAGTEDGDRTALVVHGHAVETRTIRVPEAGTGPAWLPADINEALTAPPAAEHRTGDAVGTGTAEGTDPGGSRTDLPQVHRLAVGLTTRWTGAARWGRDLDLPQLPVSLVTAGTVARPGPSGAPAAAGGAAAVTPATGPFLLGWGSNRAAAGLTAVLSVLRHRVTQERPADDAEGGVSAAGLTRAHWLADGLLRQAGPEALTRSAGTPLVWDELGNSSVRALWSLLQEYFDVPVALRAHTLPGLDWRLCTAVHEATGEVLAAQWGPSRLSAGYAALLAATARVQYAAAEKTAPQAAVLPSDPIGTWSLEIAPEHQIHHCLRQLRDRARTAGLSPRARQLVRDEAVGELPLACGWVGLA</sequence>
<reference evidence="2 3" key="1">
    <citation type="submission" date="2024-09" db="EMBL/GenBank/DDBJ databases">
        <authorList>
            <person name="Lee S.D."/>
        </authorList>
    </citation>
    <scope>NUCLEOTIDE SEQUENCE [LARGE SCALE GENOMIC DNA]</scope>
    <source>
        <strain evidence="2 3">N1-3</strain>
    </source>
</reference>
<dbReference type="RefSeq" id="WP_380553845.1">
    <property type="nucleotide sequence ID" value="NZ_JBHEZY010000005.1"/>
</dbReference>
<name>A0ABV6X1S9_9ACTN</name>
<protein>
    <recommendedName>
        <fullName evidence="4">Thiazole-containing bacteriocin maturation protein</fullName>
    </recommendedName>
</protein>